<dbReference type="GO" id="GO:0005634">
    <property type="term" value="C:nucleus"/>
    <property type="evidence" value="ECO:0007669"/>
    <property type="project" value="UniProtKB-SubCell"/>
</dbReference>
<keyword evidence="10" id="KW-1185">Reference proteome</keyword>
<dbReference type="HOGENOM" id="CLU_007426_4_1_1"/>
<dbReference type="SMART" id="SM00066">
    <property type="entry name" value="GAL4"/>
    <property type="match status" value="1"/>
</dbReference>
<dbReference type="InterPro" id="IPR007219">
    <property type="entry name" value="XnlR_reg_dom"/>
</dbReference>
<dbReference type="OrthoDB" id="5431381at2759"/>
<evidence type="ECO:0000313" key="9">
    <source>
        <dbReference type="EMBL" id="EXJ93043.1"/>
    </source>
</evidence>
<protein>
    <recommendedName>
        <fullName evidence="8">Zn(2)-C6 fungal-type domain-containing protein</fullName>
    </recommendedName>
</protein>
<feature type="domain" description="Zn(2)-C6 fungal-type" evidence="8">
    <location>
        <begin position="35"/>
        <end position="66"/>
    </location>
</feature>
<dbReference type="PANTHER" id="PTHR31001">
    <property type="entry name" value="UNCHARACTERIZED TRANSCRIPTIONAL REGULATORY PROTEIN"/>
    <property type="match status" value="1"/>
</dbReference>
<feature type="compositionally biased region" description="Acidic residues" evidence="7">
    <location>
        <begin position="186"/>
        <end position="200"/>
    </location>
</feature>
<dbReference type="GO" id="GO:0008270">
    <property type="term" value="F:zinc ion binding"/>
    <property type="evidence" value="ECO:0007669"/>
    <property type="project" value="InterPro"/>
</dbReference>
<dbReference type="PROSITE" id="PS50048">
    <property type="entry name" value="ZN2_CY6_FUNGAL_2"/>
    <property type="match status" value="1"/>
</dbReference>
<feature type="compositionally biased region" description="Low complexity" evidence="7">
    <location>
        <begin position="72"/>
        <end position="83"/>
    </location>
</feature>
<dbReference type="Pfam" id="PF00172">
    <property type="entry name" value="Zn_clus"/>
    <property type="match status" value="1"/>
</dbReference>
<dbReference type="eggNOG" id="ENOG502SHVI">
    <property type="taxonomic scope" value="Eukaryota"/>
</dbReference>
<reference evidence="9 10" key="1">
    <citation type="submission" date="2013-03" db="EMBL/GenBank/DDBJ databases">
        <title>The Genome Sequence of Capronia epimyces CBS 606.96.</title>
        <authorList>
            <consortium name="The Broad Institute Genomics Platform"/>
            <person name="Cuomo C."/>
            <person name="de Hoog S."/>
            <person name="Gorbushina A."/>
            <person name="Walker B."/>
            <person name="Young S.K."/>
            <person name="Zeng Q."/>
            <person name="Gargeya S."/>
            <person name="Fitzgerald M."/>
            <person name="Haas B."/>
            <person name="Abouelleil A."/>
            <person name="Allen A.W."/>
            <person name="Alvarado L."/>
            <person name="Arachchi H.M."/>
            <person name="Berlin A.M."/>
            <person name="Chapman S.B."/>
            <person name="Gainer-Dewar J."/>
            <person name="Goldberg J."/>
            <person name="Griggs A."/>
            <person name="Gujja S."/>
            <person name="Hansen M."/>
            <person name="Howarth C."/>
            <person name="Imamovic A."/>
            <person name="Ireland A."/>
            <person name="Larimer J."/>
            <person name="McCowan C."/>
            <person name="Murphy C."/>
            <person name="Pearson M."/>
            <person name="Poon T.W."/>
            <person name="Priest M."/>
            <person name="Roberts A."/>
            <person name="Saif S."/>
            <person name="Shea T."/>
            <person name="Sisk P."/>
            <person name="Sykes S."/>
            <person name="Wortman J."/>
            <person name="Nusbaum C."/>
            <person name="Birren B."/>
        </authorList>
    </citation>
    <scope>NUCLEOTIDE SEQUENCE [LARGE SCALE GENOMIC DNA]</scope>
    <source>
        <strain evidence="9 10">CBS 606.96</strain>
    </source>
</reference>
<dbReference type="GO" id="GO:0006351">
    <property type="term" value="P:DNA-templated transcription"/>
    <property type="evidence" value="ECO:0007669"/>
    <property type="project" value="InterPro"/>
</dbReference>
<feature type="region of interest" description="Disordered" evidence="7">
    <location>
        <begin position="703"/>
        <end position="788"/>
    </location>
</feature>
<feature type="region of interest" description="Disordered" evidence="7">
    <location>
        <begin position="811"/>
        <end position="844"/>
    </location>
</feature>
<name>W9YKG1_9EURO</name>
<feature type="region of interest" description="Disordered" evidence="7">
    <location>
        <begin position="72"/>
        <end position="92"/>
    </location>
</feature>
<evidence type="ECO:0000256" key="7">
    <source>
        <dbReference type="SAM" id="MobiDB-lite"/>
    </source>
</evidence>
<proteinExistence type="predicted"/>
<keyword evidence="4" id="KW-0238">DNA-binding</keyword>
<dbReference type="AlphaFoldDB" id="W9YKG1"/>
<evidence type="ECO:0000259" key="8">
    <source>
        <dbReference type="PROSITE" id="PS50048"/>
    </source>
</evidence>
<organism evidence="9 10">
    <name type="scientific">Capronia epimyces CBS 606.96</name>
    <dbReference type="NCBI Taxonomy" id="1182542"/>
    <lineage>
        <taxon>Eukaryota</taxon>
        <taxon>Fungi</taxon>
        <taxon>Dikarya</taxon>
        <taxon>Ascomycota</taxon>
        <taxon>Pezizomycotina</taxon>
        <taxon>Eurotiomycetes</taxon>
        <taxon>Chaetothyriomycetidae</taxon>
        <taxon>Chaetothyriales</taxon>
        <taxon>Herpotrichiellaceae</taxon>
        <taxon>Capronia</taxon>
    </lineage>
</organism>
<keyword evidence="5" id="KW-0804">Transcription</keyword>
<dbReference type="InterPro" id="IPR050613">
    <property type="entry name" value="Sec_Metabolite_Reg"/>
</dbReference>
<evidence type="ECO:0000256" key="1">
    <source>
        <dbReference type="ARBA" id="ARBA00004123"/>
    </source>
</evidence>
<sequence>MAEFASLTHKFRANIYSLQPPGASKISKRNRQPLSCGPCRLKKLKCDRGHPCETCIKKGDQRSCTYGKAAPAAATARPEAGSASVSSRGKAQERLQHLEQLVMRMVDGSASASASASTGSSATSSSQADTAATDADPGSSSMAKEGHLHVGPSESRYVGSTHWSAILEDIQELKTTLGPDPSSSTELDESVDMEPPDSEDLFGPPGNRSLAQILAQALPPRLQVDRRLSMYFKAQYLVIPFIHSASFQRRYEQFWNAPLETPPLWISLLFSICSMSATLSEALGSEPSTPEDQPSPRVAFLAAAGQCIQLGGYVRPKRYAVEALALYSQCKYLATLDPSREVGIIFAIVVRLAYRSGYHRDPSLFAHISVFEGEMRRRTWAMCRQFDLMASFQLGLPNLIPPDSWDTQLPRNLLDADFDEHTTLLPPSRREDEATNILYFIVKSRLMTAFGKMCSHALSFRKCSQTEIMALDAELRAVYATVPEILRIRPMAQSFADPPYLVMVRLNCEFLYQKSICVLHRKYMTQGGDNSPASTQACLDAAATITKHMLDLHKELQPGGQLYAERWMLSSFVMNDFYLACMVLCLGVSLWKKANPGKDLSQDDRMDSLFKLLKAAFTVCEERKASSTEARRVGDVLRVMLGETDLGLSSSASTTTISQLQEQPRQQLSDSTGHLTPNALAFHPSRFGGSAFTTSPYDFNLGPSSLNEENLSSSHQSRTPTWTQPGASSGVGDGGGTDFVNFQQVKPRSPFRPNPFKVFFAPSSPTSYQNTSANSGLAMNTKSNGDQQPYSDANVNRTQDPILNLNTPQTATDFSSSNPAIIASDPTRQPGPDRTIRTDTGMNAHTDMTVDSGINMDTNPNLAADPPVDIDWAFLDQWMALPNPDSIMASADGPFAFGSPSMPFGPGTPTE</sequence>
<feature type="compositionally biased region" description="Low complexity" evidence="7">
    <location>
        <begin position="704"/>
        <end position="714"/>
    </location>
</feature>
<dbReference type="CDD" id="cd12148">
    <property type="entry name" value="fungal_TF_MHR"/>
    <property type="match status" value="1"/>
</dbReference>
<feature type="compositionally biased region" description="Polar residues" evidence="7">
    <location>
        <begin position="715"/>
        <end position="725"/>
    </location>
</feature>
<dbReference type="GO" id="GO:0003677">
    <property type="term" value="F:DNA binding"/>
    <property type="evidence" value="ECO:0007669"/>
    <property type="project" value="UniProtKB-KW"/>
</dbReference>
<feature type="region of interest" description="Disordered" evidence="7">
    <location>
        <begin position="650"/>
        <end position="672"/>
    </location>
</feature>
<evidence type="ECO:0000256" key="3">
    <source>
        <dbReference type="ARBA" id="ARBA00023015"/>
    </source>
</evidence>
<evidence type="ECO:0000256" key="5">
    <source>
        <dbReference type="ARBA" id="ARBA00023163"/>
    </source>
</evidence>
<dbReference type="SUPFAM" id="SSF57701">
    <property type="entry name" value="Zn2/Cys6 DNA-binding domain"/>
    <property type="match status" value="1"/>
</dbReference>
<dbReference type="Proteomes" id="UP000019478">
    <property type="component" value="Unassembled WGS sequence"/>
</dbReference>
<accession>W9YKG1</accession>
<evidence type="ECO:0000313" key="10">
    <source>
        <dbReference type="Proteomes" id="UP000019478"/>
    </source>
</evidence>
<dbReference type="EMBL" id="AMGY01000001">
    <property type="protein sequence ID" value="EXJ93043.1"/>
    <property type="molecule type" value="Genomic_DNA"/>
</dbReference>
<keyword evidence="3" id="KW-0805">Transcription regulation</keyword>
<dbReference type="PROSITE" id="PS00463">
    <property type="entry name" value="ZN2_CY6_FUNGAL_1"/>
    <property type="match status" value="1"/>
</dbReference>
<dbReference type="InterPro" id="IPR001138">
    <property type="entry name" value="Zn2Cys6_DnaBD"/>
</dbReference>
<dbReference type="Pfam" id="PF04082">
    <property type="entry name" value="Fungal_trans"/>
    <property type="match status" value="1"/>
</dbReference>
<feature type="region of interest" description="Disordered" evidence="7">
    <location>
        <begin position="109"/>
        <end position="156"/>
    </location>
</feature>
<dbReference type="RefSeq" id="XP_007729933.1">
    <property type="nucleotide sequence ID" value="XM_007731743.1"/>
</dbReference>
<feature type="compositionally biased region" description="Low complexity" evidence="7">
    <location>
        <begin position="109"/>
        <end position="141"/>
    </location>
</feature>
<gene>
    <name evidence="9" type="ORF">A1O3_01599</name>
</gene>
<dbReference type="GeneID" id="19165733"/>
<dbReference type="STRING" id="1182542.W9YKG1"/>
<dbReference type="Gene3D" id="4.10.240.10">
    <property type="entry name" value="Zn(2)-C6 fungal-type DNA-binding domain"/>
    <property type="match status" value="1"/>
</dbReference>
<evidence type="ECO:0000256" key="4">
    <source>
        <dbReference type="ARBA" id="ARBA00023125"/>
    </source>
</evidence>
<dbReference type="PANTHER" id="PTHR31001:SF49">
    <property type="entry name" value="ZN(II)2CYS6 TRANSCRIPTION FACTOR (EUROFUNG)"/>
    <property type="match status" value="1"/>
</dbReference>
<dbReference type="GO" id="GO:0000981">
    <property type="term" value="F:DNA-binding transcription factor activity, RNA polymerase II-specific"/>
    <property type="evidence" value="ECO:0007669"/>
    <property type="project" value="InterPro"/>
</dbReference>
<evidence type="ECO:0000256" key="2">
    <source>
        <dbReference type="ARBA" id="ARBA00022723"/>
    </source>
</evidence>
<dbReference type="CDD" id="cd00067">
    <property type="entry name" value="GAL4"/>
    <property type="match status" value="1"/>
</dbReference>
<dbReference type="InterPro" id="IPR036864">
    <property type="entry name" value="Zn2-C6_fun-type_DNA-bd_sf"/>
</dbReference>
<dbReference type="SMART" id="SM00906">
    <property type="entry name" value="Fungal_trans"/>
    <property type="match status" value="1"/>
</dbReference>
<evidence type="ECO:0000256" key="6">
    <source>
        <dbReference type="ARBA" id="ARBA00023242"/>
    </source>
</evidence>
<comment type="caution">
    <text evidence="9">The sequence shown here is derived from an EMBL/GenBank/DDBJ whole genome shotgun (WGS) entry which is preliminary data.</text>
</comment>
<comment type="subcellular location">
    <subcellularLocation>
        <location evidence="1">Nucleus</location>
    </subcellularLocation>
</comment>
<feature type="region of interest" description="Disordered" evidence="7">
    <location>
        <begin position="175"/>
        <end position="206"/>
    </location>
</feature>
<feature type="compositionally biased region" description="Polar residues" evidence="7">
    <location>
        <begin position="763"/>
        <end position="788"/>
    </location>
</feature>
<keyword evidence="2" id="KW-0479">Metal-binding</keyword>
<keyword evidence="6" id="KW-0539">Nucleus</keyword>